<dbReference type="InterPro" id="IPR040256">
    <property type="entry name" value="At4g02000-like"/>
</dbReference>
<gene>
    <name evidence="2" type="ORF">L195_g051573</name>
</gene>
<organism evidence="2 3">
    <name type="scientific">Trifolium pratense</name>
    <name type="common">Red clover</name>
    <dbReference type="NCBI Taxonomy" id="57577"/>
    <lineage>
        <taxon>Eukaryota</taxon>
        <taxon>Viridiplantae</taxon>
        <taxon>Streptophyta</taxon>
        <taxon>Embryophyta</taxon>
        <taxon>Tracheophyta</taxon>
        <taxon>Spermatophyta</taxon>
        <taxon>Magnoliopsida</taxon>
        <taxon>eudicotyledons</taxon>
        <taxon>Gunneridae</taxon>
        <taxon>Pentapetalae</taxon>
        <taxon>rosids</taxon>
        <taxon>fabids</taxon>
        <taxon>Fabales</taxon>
        <taxon>Fabaceae</taxon>
        <taxon>Papilionoideae</taxon>
        <taxon>50 kb inversion clade</taxon>
        <taxon>NPAAA clade</taxon>
        <taxon>Hologalegina</taxon>
        <taxon>IRL clade</taxon>
        <taxon>Trifolieae</taxon>
        <taxon>Trifolium</taxon>
    </lineage>
</organism>
<comment type="caution">
    <text evidence="2">The sequence shown here is derived from an EMBL/GenBank/DDBJ whole genome shotgun (WGS) entry which is preliminary data.</text>
</comment>
<sequence length="155" mass="17551">GLHACQRSIIGKIITNKPVHASSIQNGLESIWGSPPGLKIQVLEGKLLQFFMNDLADQDRIIHGNPWIFRNSWLVVKPWDREVDYHTLDFDHVPIWIQLWGLPPHCKTKQMGESIGALLGNVEASEFYEYPGKQMGLVGLITDMKNYLKSVSNVD</sequence>
<dbReference type="Proteomes" id="UP000236291">
    <property type="component" value="Unassembled WGS sequence"/>
</dbReference>
<dbReference type="PANTHER" id="PTHR31286">
    <property type="entry name" value="GLYCINE-RICH CELL WALL STRUCTURAL PROTEIN 1.8-LIKE"/>
    <property type="match status" value="1"/>
</dbReference>
<feature type="domain" description="DUF4283" evidence="1">
    <location>
        <begin position="4"/>
        <end position="84"/>
    </location>
</feature>
<evidence type="ECO:0000259" key="1">
    <source>
        <dbReference type="Pfam" id="PF14111"/>
    </source>
</evidence>
<dbReference type="Pfam" id="PF14111">
    <property type="entry name" value="DUF4283"/>
    <property type="match status" value="1"/>
</dbReference>
<dbReference type="AlphaFoldDB" id="A0A2K3K0F2"/>
<dbReference type="EMBL" id="ASHM01081321">
    <property type="protein sequence ID" value="PNX59742.1"/>
    <property type="molecule type" value="Genomic_DNA"/>
</dbReference>
<reference evidence="2 3" key="2">
    <citation type="journal article" date="2017" name="Front. Plant Sci.">
        <title>Gene Classification and Mining of Molecular Markers Useful in Red Clover (Trifolium pratense) Breeding.</title>
        <authorList>
            <person name="Istvanek J."/>
            <person name="Dluhosova J."/>
            <person name="Dluhos P."/>
            <person name="Patkova L."/>
            <person name="Nedelnik J."/>
            <person name="Repkova J."/>
        </authorList>
    </citation>
    <scope>NUCLEOTIDE SEQUENCE [LARGE SCALE GENOMIC DNA]</scope>
    <source>
        <strain evidence="3">cv. Tatra</strain>
        <tissue evidence="2">Young leaves</tissue>
    </source>
</reference>
<protein>
    <recommendedName>
        <fullName evidence="1">DUF4283 domain-containing protein</fullName>
    </recommendedName>
</protein>
<accession>A0A2K3K0F2</accession>
<evidence type="ECO:0000313" key="2">
    <source>
        <dbReference type="EMBL" id="PNX59742.1"/>
    </source>
</evidence>
<proteinExistence type="predicted"/>
<reference evidence="2 3" key="1">
    <citation type="journal article" date="2014" name="Am. J. Bot.">
        <title>Genome assembly and annotation for red clover (Trifolium pratense; Fabaceae).</title>
        <authorList>
            <person name="Istvanek J."/>
            <person name="Jaros M."/>
            <person name="Krenek A."/>
            <person name="Repkova J."/>
        </authorList>
    </citation>
    <scope>NUCLEOTIDE SEQUENCE [LARGE SCALE GENOMIC DNA]</scope>
    <source>
        <strain evidence="3">cv. Tatra</strain>
        <tissue evidence="2">Young leaves</tissue>
    </source>
</reference>
<dbReference type="PANTHER" id="PTHR31286:SF178">
    <property type="entry name" value="DUF4283 DOMAIN-CONTAINING PROTEIN"/>
    <property type="match status" value="1"/>
</dbReference>
<feature type="non-terminal residue" evidence="2">
    <location>
        <position position="1"/>
    </location>
</feature>
<evidence type="ECO:0000313" key="3">
    <source>
        <dbReference type="Proteomes" id="UP000236291"/>
    </source>
</evidence>
<dbReference type="InterPro" id="IPR025558">
    <property type="entry name" value="DUF4283"/>
</dbReference>
<name>A0A2K3K0F2_TRIPR</name>